<gene>
    <name evidence="2" type="ORF">FA15DRAFT_666625</name>
</gene>
<sequence length="390" mass="43763">MSTQSMPNIAPLANEVFEYSSRGPEDGLYLERLESFMDKCLAEIKAFSEREMRPFDETRRSVAEWHAKYLFQPQMESSKAAILPIAEKRQYVRSVLMDTSRILETLAETSGTQSFFLAVDPPDPLDHGFLGGSLKGREFWRSLRYGGEHGAKAFKQQCLKSGTESDSLLYNVAPASVANSSQISQASSSNTPARTVKAHLYDTVRKALRSASGIRNAEMKWTNPERLDTYNVRLVGWPEDIPFQNPSCLKTDQNRRLLESFKSGTTKFHNVRMNHTSHPEDQSQANEDDDFSWAFDPNGGSSPDSVGPENTLAALPRPVTSTAPSVVTESSSGTGSNTREATPSENSELFNPWNNLDPSVIYEHESNPLDWRDEQTRSRKRPRNEDDNVK</sequence>
<reference evidence="2 3" key="1">
    <citation type="journal article" date="2019" name="Nat. Ecol. Evol.">
        <title>Megaphylogeny resolves global patterns of mushroom evolution.</title>
        <authorList>
            <person name="Varga T."/>
            <person name="Krizsan K."/>
            <person name="Foldi C."/>
            <person name="Dima B."/>
            <person name="Sanchez-Garcia M."/>
            <person name="Sanchez-Ramirez S."/>
            <person name="Szollosi G.J."/>
            <person name="Szarkandi J.G."/>
            <person name="Papp V."/>
            <person name="Albert L."/>
            <person name="Andreopoulos W."/>
            <person name="Angelini C."/>
            <person name="Antonin V."/>
            <person name="Barry K.W."/>
            <person name="Bougher N.L."/>
            <person name="Buchanan P."/>
            <person name="Buyck B."/>
            <person name="Bense V."/>
            <person name="Catcheside P."/>
            <person name="Chovatia M."/>
            <person name="Cooper J."/>
            <person name="Damon W."/>
            <person name="Desjardin D."/>
            <person name="Finy P."/>
            <person name="Geml J."/>
            <person name="Haridas S."/>
            <person name="Hughes K."/>
            <person name="Justo A."/>
            <person name="Karasinski D."/>
            <person name="Kautmanova I."/>
            <person name="Kiss B."/>
            <person name="Kocsube S."/>
            <person name="Kotiranta H."/>
            <person name="LaButti K.M."/>
            <person name="Lechner B.E."/>
            <person name="Liimatainen K."/>
            <person name="Lipzen A."/>
            <person name="Lukacs Z."/>
            <person name="Mihaltcheva S."/>
            <person name="Morgado L.N."/>
            <person name="Niskanen T."/>
            <person name="Noordeloos M.E."/>
            <person name="Ohm R.A."/>
            <person name="Ortiz-Santana B."/>
            <person name="Ovrebo C."/>
            <person name="Racz N."/>
            <person name="Riley R."/>
            <person name="Savchenko A."/>
            <person name="Shiryaev A."/>
            <person name="Soop K."/>
            <person name="Spirin V."/>
            <person name="Szebenyi C."/>
            <person name="Tomsovsky M."/>
            <person name="Tulloss R.E."/>
            <person name="Uehling J."/>
            <person name="Grigoriev I.V."/>
            <person name="Vagvolgyi C."/>
            <person name="Papp T."/>
            <person name="Martin F.M."/>
            <person name="Miettinen O."/>
            <person name="Hibbett D.S."/>
            <person name="Nagy L.G."/>
        </authorList>
    </citation>
    <scope>NUCLEOTIDE SEQUENCE [LARGE SCALE GENOMIC DNA]</scope>
    <source>
        <strain evidence="2 3">CBS 121175</strain>
    </source>
</reference>
<organism evidence="2 3">
    <name type="scientific">Coprinopsis marcescibilis</name>
    <name type="common">Agaric fungus</name>
    <name type="synonym">Psathyrella marcescibilis</name>
    <dbReference type="NCBI Taxonomy" id="230819"/>
    <lineage>
        <taxon>Eukaryota</taxon>
        <taxon>Fungi</taxon>
        <taxon>Dikarya</taxon>
        <taxon>Basidiomycota</taxon>
        <taxon>Agaricomycotina</taxon>
        <taxon>Agaricomycetes</taxon>
        <taxon>Agaricomycetidae</taxon>
        <taxon>Agaricales</taxon>
        <taxon>Agaricineae</taxon>
        <taxon>Psathyrellaceae</taxon>
        <taxon>Coprinopsis</taxon>
    </lineage>
</organism>
<accession>A0A5C3L297</accession>
<protein>
    <submittedName>
        <fullName evidence="2">Uncharacterized protein</fullName>
    </submittedName>
</protein>
<dbReference type="EMBL" id="ML210167">
    <property type="protein sequence ID" value="TFK27129.1"/>
    <property type="molecule type" value="Genomic_DNA"/>
</dbReference>
<dbReference type="Proteomes" id="UP000307440">
    <property type="component" value="Unassembled WGS sequence"/>
</dbReference>
<feature type="compositionally biased region" description="Low complexity" evidence="1">
    <location>
        <begin position="325"/>
        <end position="336"/>
    </location>
</feature>
<keyword evidence="3" id="KW-1185">Reference proteome</keyword>
<dbReference type="AlphaFoldDB" id="A0A5C3L297"/>
<evidence type="ECO:0000313" key="3">
    <source>
        <dbReference type="Proteomes" id="UP000307440"/>
    </source>
</evidence>
<dbReference type="OrthoDB" id="3223825at2759"/>
<feature type="compositionally biased region" description="Basic and acidic residues" evidence="1">
    <location>
        <begin position="362"/>
        <end position="390"/>
    </location>
</feature>
<evidence type="ECO:0000313" key="2">
    <source>
        <dbReference type="EMBL" id="TFK27129.1"/>
    </source>
</evidence>
<evidence type="ECO:0000256" key="1">
    <source>
        <dbReference type="SAM" id="MobiDB-lite"/>
    </source>
</evidence>
<feature type="region of interest" description="Disordered" evidence="1">
    <location>
        <begin position="273"/>
        <end position="390"/>
    </location>
</feature>
<proteinExistence type="predicted"/>
<feature type="compositionally biased region" description="Polar residues" evidence="1">
    <location>
        <begin position="337"/>
        <end position="357"/>
    </location>
</feature>
<name>A0A5C3L297_COPMA</name>